<protein>
    <submittedName>
        <fullName evidence="1">HDC15672</fullName>
    </submittedName>
</protein>
<evidence type="ECO:0000313" key="1">
    <source>
        <dbReference type="EMBL" id="DAA04334.1"/>
    </source>
</evidence>
<accession>Q6IJ87</accession>
<proteinExistence type="predicted"/>
<dbReference type="EMBL" id="BK002829">
    <property type="protein sequence ID" value="DAA04334.1"/>
    <property type="molecule type" value="Genomic_DNA"/>
</dbReference>
<organism evidence="1">
    <name type="scientific">Drosophila melanogaster</name>
    <name type="common">Fruit fly</name>
    <dbReference type="NCBI Taxonomy" id="7227"/>
    <lineage>
        <taxon>Eukaryota</taxon>
        <taxon>Metazoa</taxon>
        <taxon>Ecdysozoa</taxon>
        <taxon>Arthropoda</taxon>
        <taxon>Hexapoda</taxon>
        <taxon>Insecta</taxon>
        <taxon>Pterygota</taxon>
        <taxon>Neoptera</taxon>
        <taxon>Endopterygota</taxon>
        <taxon>Diptera</taxon>
        <taxon>Brachycera</taxon>
        <taxon>Muscomorpha</taxon>
        <taxon>Ephydroidea</taxon>
        <taxon>Drosophilidae</taxon>
        <taxon>Drosophila</taxon>
        <taxon>Sophophora</taxon>
    </lineage>
</organism>
<reference evidence="1" key="1">
    <citation type="journal article" date="2003" name="Genome Biol.">
        <title>An integrated gene annotation and transcriptional profiling approach towards the full gene content of the Drosophila genome.</title>
        <authorList>
            <person name="Hild M."/>
            <person name="Beckmann B."/>
            <person name="Haas S.A."/>
            <person name="Koch B."/>
            <person name="Solovyev V."/>
            <person name="Busold C."/>
            <person name="Fellenberg K."/>
            <person name="Boutros M."/>
            <person name="Vingron M."/>
            <person name="Sauer F."/>
            <person name="Hoheisel J.D."/>
            <person name="Paro R."/>
        </authorList>
    </citation>
    <scope>NUCLEOTIDE SEQUENCE</scope>
</reference>
<dbReference type="UCSC" id="CG34024-RA">
    <property type="organism name" value="d. melanogaster"/>
</dbReference>
<dbReference type="AlphaFoldDB" id="Q6IJ87"/>
<sequence>MVFIVVGAAFQTQWCNFKWDAENLLRLAEVMANMPVLASLCVAEKFLAKRAAHLMSIDIIRSLLSNFARTSSAQQQSKRLTKIETLNYKVWANICLKLLQSKEVENEFREFKQALVDGGRRRMPGSRKCSSTMRKQIGQVGKDGRLSDVEGYCLAGSQVLTTPDSGLSSKNKSPELLFLILLQLQLSSFLLFFRFFHTVGNGVLYIRTLHGRVALGGWI</sequence>
<gene>
    <name evidence="1" type="ORF">HDC15672</name>
</gene>
<name>Q6IJ87_DROME</name>